<keyword evidence="3" id="KW-0295">Fungicide</keyword>
<dbReference type="PANTHER" id="PTHR34797">
    <property type="entry name" value="ATG8-INTERACTING PROTEIN 2"/>
    <property type="match status" value="1"/>
</dbReference>
<name>A0ABQ8D6H6_BRANA</name>
<dbReference type="Proteomes" id="UP000824890">
    <property type="component" value="Unassembled WGS sequence"/>
</dbReference>
<evidence type="ECO:0000256" key="3">
    <source>
        <dbReference type="ARBA" id="ARBA00022577"/>
    </source>
</evidence>
<dbReference type="Pfam" id="PF07333">
    <property type="entry name" value="SLR1-BP"/>
    <property type="match status" value="2"/>
</dbReference>
<evidence type="ECO:0000256" key="1">
    <source>
        <dbReference type="ARBA" id="ARBA00006722"/>
    </source>
</evidence>
<comment type="caution">
    <text evidence="6">The sequence shown here is derived from an EMBL/GenBank/DDBJ whole genome shotgun (WGS) entry which is preliminary data.</text>
</comment>
<evidence type="ECO:0000313" key="6">
    <source>
        <dbReference type="EMBL" id="KAH0924975.1"/>
    </source>
</evidence>
<accession>A0ABQ8D6H6</accession>
<keyword evidence="4" id="KW-0611">Plant defense</keyword>
<reference evidence="6 7" key="1">
    <citation type="submission" date="2021-05" db="EMBL/GenBank/DDBJ databases">
        <title>Genome Assembly of Synthetic Allotetraploid Brassica napus Reveals Homoeologous Exchanges between Subgenomes.</title>
        <authorList>
            <person name="Davis J.T."/>
        </authorList>
    </citation>
    <scope>NUCLEOTIDE SEQUENCE [LARGE SCALE GENOMIC DNA]</scope>
    <source>
        <strain evidence="7">cv. Da-Ae</strain>
        <tissue evidence="6">Seedling</tissue>
    </source>
</reference>
<evidence type="ECO:0000256" key="5">
    <source>
        <dbReference type="ARBA" id="ARBA00023157"/>
    </source>
</evidence>
<keyword evidence="7" id="KW-1185">Reference proteome</keyword>
<comment type="similarity">
    <text evidence="1">Belongs to the DEFL family.</text>
</comment>
<keyword evidence="2" id="KW-0929">Antimicrobial</keyword>
<sequence>LKQSDSLFLRVVGDSVMVDKEDHPPRGNEWEVVSLTSSAYAASPGPYNVESKDARKFDHAYYGAETSRDLFMSDHFVFPPSQHEDLPIDDDEPVFQEEVSKDDGQDLMMSEEGQGLSDEPNSTSRQYMESAMYEHGFIDSEPNESAEDTVGPEKDAKKARHDLPCEAWWRRRAVSMYIRTREANAMWSLFFAAAVTGLVVLGQRWQQERWQVLQLKWQSSISSEKLSRVLEPLSRLKGVIVRSNPQASLVRSGTSRTVTMESQGQCHDYITEPAICERKQCAFECAAKWKGSGSCIPDTDSCLCTFKLTMESQGQCHDYIVEPAICERKQCAAECTAKWKGSGMRRMVKRQETTFLAKLGGERELFPCIYGLVVLGQRWQQERWQVLQLKWHSSISSEKLSRVLEPLSRLKGVIVRGNPQASLVRSGTSGEI</sequence>
<protein>
    <submittedName>
        <fullName evidence="6">Uncharacterized protein</fullName>
    </submittedName>
</protein>
<dbReference type="InterPro" id="IPR040304">
    <property type="entry name" value="ATG8-IP-1/2"/>
</dbReference>
<dbReference type="InterPro" id="IPR010851">
    <property type="entry name" value="DEFL"/>
</dbReference>
<gene>
    <name evidence="6" type="ORF">HID58_017231</name>
</gene>
<dbReference type="EMBL" id="JAGKQM010000005">
    <property type="protein sequence ID" value="KAH0924975.1"/>
    <property type="molecule type" value="Genomic_DNA"/>
</dbReference>
<keyword evidence="5" id="KW-1015">Disulfide bond</keyword>
<proteinExistence type="inferred from homology"/>
<organism evidence="6 7">
    <name type="scientific">Brassica napus</name>
    <name type="common">Rape</name>
    <dbReference type="NCBI Taxonomy" id="3708"/>
    <lineage>
        <taxon>Eukaryota</taxon>
        <taxon>Viridiplantae</taxon>
        <taxon>Streptophyta</taxon>
        <taxon>Embryophyta</taxon>
        <taxon>Tracheophyta</taxon>
        <taxon>Spermatophyta</taxon>
        <taxon>Magnoliopsida</taxon>
        <taxon>eudicotyledons</taxon>
        <taxon>Gunneridae</taxon>
        <taxon>Pentapetalae</taxon>
        <taxon>rosids</taxon>
        <taxon>malvids</taxon>
        <taxon>Brassicales</taxon>
        <taxon>Brassicaceae</taxon>
        <taxon>Brassiceae</taxon>
        <taxon>Brassica</taxon>
    </lineage>
</organism>
<evidence type="ECO:0000256" key="4">
    <source>
        <dbReference type="ARBA" id="ARBA00022821"/>
    </source>
</evidence>
<feature type="non-terminal residue" evidence="6">
    <location>
        <position position="1"/>
    </location>
</feature>
<evidence type="ECO:0000313" key="7">
    <source>
        <dbReference type="Proteomes" id="UP000824890"/>
    </source>
</evidence>
<dbReference type="PANTHER" id="PTHR34797:SF11">
    <property type="entry name" value="ATG8-INTERACTING PROTEIN 1"/>
    <property type="match status" value="1"/>
</dbReference>
<evidence type="ECO:0000256" key="2">
    <source>
        <dbReference type="ARBA" id="ARBA00022529"/>
    </source>
</evidence>